<dbReference type="EMBL" id="CALBWS010000001">
    <property type="protein sequence ID" value="CAH2713315.1"/>
    <property type="molecule type" value="Genomic_DNA"/>
</dbReference>
<keyword evidence="3" id="KW-1185">Reference proteome</keyword>
<evidence type="ECO:0000313" key="3">
    <source>
        <dbReference type="Proteomes" id="UP000838308"/>
    </source>
</evidence>
<sequence length="56" mass="6101">MFIVDFANMLIRAEGARLLREKQVKGDPAGAISAEEAPDRPRKASAWSGNQQTSLT</sequence>
<feature type="region of interest" description="Disordered" evidence="1">
    <location>
        <begin position="22"/>
        <end position="56"/>
    </location>
</feature>
<feature type="compositionally biased region" description="Polar residues" evidence="1">
    <location>
        <begin position="47"/>
        <end position="56"/>
    </location>
</feature>
<evidence type="ECO:0000313" key="2">
    <source>
        <dbReference type="EMBL" id="CAH2713315.1"/>
    </source>
</evidence>
<evidence type="ECO:0000256" key="1">
    <source>
        <dbReference type="SAM" id="MobiDB-lite"/>
    </source>
</evidence>
<proteinExistence type="predicted"/>
<comment type="caution">
    <text evidence="2">The sequence shown here is derived from an EMBL/GenBank/DDBJ whole genome shotgun (WGS) entry which is preliminary data.</text>
</comment>
<organism evidence="2 3">
    <name type="scientific">Neobacillus rhizosphaerae</name>
    <dbReference type="NCBI Taxonomy" id="2880965"/>
    <lineage>
        <taxon>Bacteria</taxon>
        <taxon>Bacillati</taxon>
        <taxon>Bacillota</taxon>
        <taxon>Bacilli</taxon>
        <taxon>Bacillales</taxon>
        <taxon>Bacillaceae</taxon>
        <taxon>Neobacillus</taxon>
    </lineage>
</organism>
<gene>
    <name evidence="2" type="ORF">BACCIP111895_00450</name>
</gene>
<accession>A0ABM9EL73</accession>
<protein>
    <submittedName>
        <fullName evidence="2">Uncharacterized protein</fullName>
    </submittedName>
</protein>
<reference evidence="2" key="1">
    <citation type="submission" date="2022-04" db="EMBL/GenBank/DDBJ databases">
        <authorList>
            <person name="Criscuolo A."/>
        </authorList>
    </citation>
    <scope>NUCLEOTIDE SEQUENCE</scope>
    <source>
        <strain evidence="2">CIP111895</strain>
    </source>
</reference>
<name>A0ABM9EL73_9BACI</name>
<dbReference type="Proteomes" id="UP000838308">
    <property type="component" value="Unassembled WGS sequence"/>
</dbReference>